<gene>
    <name evidence="1" type="ORF">JCM19237_4050</name>
</gene>
<dbReference type="EMBL" id="BBMN01000033">
    <property type="protein sequence ID" value="GAL08824.1"/>
    <property type="molecule type" value="Genomic_DNA"/>
</dbReference>
<dbReference type="Proteomes" id="UP000029227">
    <property type="component" value="Unassembled WGS sequence"/>
</dbReference>
<dbReference type="InterPro" id="IPR013783">
    <property type="entry name" value="Ig-like_fold"/>
</dbReference>
<name>A0A090R3X7_9GAMM</name>
<dbReference type="STRING" id="754436.JCM19237_4050"/>
<dbReference type="AlphaFoldDB" id="A0A090R3X7"/>
<evidence type="ECO:0000313" key="2">
    <source>
        <dbReference type="Proteomes" id="UP000029227"/>
    </source>
</evidence>
<dbReference type="eggNOG" id="COG2911">
    <property type="taxonomic scope" value="Bacteria"/>
</dbReference>
<organism evidence="1 2">
    <name type="scientific">Photobacterium aphoticum</name>
    <dbReference type="NCBI Taxonomy" id="754436"/>
    <lineage>
        <taxon>Bacteria</taxon>
        <taxon>Pseudomonadati</taxon>
        <taxon>Pseudomonadota</taxon>
        <taxon>Gammaproteobacteria</taxon>
        <taxon>Vibrionales</taxon>
        <taxon>Vibrionaceae</taxon>
        <taxon>Photobacterium</taxon>
    </lineage>
</organism>
<evidence type="ECO:0000313" key="1">
    <source>
        <dbReference type="EMBL" id="GAL08824.1"/>
    </source>
</evidence>
<dbReference type="InterPro" id="IPR010221">
    <property type="entry name" value="VCBS_dom"/>
</dbReference>
<comment type="caution">
    <text evidence="1">The sequence shown here is derived from an EMBL/GenBank/DDBJ whole genome shotgun (WGS) entry which is preliminary data.</text>
</comment>
<sequence length="69" mass="7398">MGHVSIDAKGNWTYTLNNDHPDVQALDVDSDPVVRTITVTSADGTTHDIVITITGTEDAPVVTVHSRVQ</sequence>
<dbReference type="Gene3D" id="2.60.40.10">
    <property type="entry name" value="Immunoglobulins"/>
    <property type="match status" value="1"/>
</dbReference>
<dbReference type="NCBIfam" id="TIGR01965">
    <property type="entry name" value="VCBS_repeat"/>
    <property type="match status" value="1"/>
</dbReference>
<accession>A0A090R3X7</accession>
<proteinExistence type="predicted"/>
<protein>
    <submittedName>
        <fullName evidence="1">T1SS secreted agglutinin RTX</fullName>
    </submittedName>
</protein>
<reference evidence="1 2" key="1">
    <citation type="journal article" date="2014" name="Genome Announc.">
        <title>Draft Genome Sequences of Two Vibrionaceae Species, Vibrio ponticus C121 and Photobacterium aphoticum C119, Isolated as Coral Reef Microbiota.</title>
        <authorList>
            <person name="Al-saari N."/>
            <person name="Meirelles P.M."/>
            <person name="Mino S."/>
            <person name="Suda W."/>
            <person name="Oshima K."/>
            <person name="Hattori M."/>
            <person name="Ohkuma M."/>
            <person name="Thompson F.L."/>
            <person name="Gomez-Gil B."/>
            <person name="Sawabe T."/>
            <person name="Sawabe T."/>
        </authorList>
    </citation>
    <scope>NUCLEOTIDE SEQUENCE [LARGE SCALE GENOMIC DNA]</scope>
    <source>
        <strain evidence="1 2">JCM 19237</strain>
    </source>
</reference>